<sequence>EVKDASNQVKAIDEWKSLIILQAFVQLREVPSRINVMKDASNQLKQLVTSMIDMNTIAESNLSTLVEINKLPREVLVAERIVPNGSVEKG</sequence>
<organism evidence="1 2">
    <name type="scientific">Taxus chinensis</name>
    <name type="common">Chinese yew</name>
    <name type="synonym">Taxus wallichiana var. chinensis</name>
    <dbReference type="NCBI Taxonomy" id="29808"/>
    <lineage>
        <taxon>Eukaryota</taxon>
        <taxon>Viridiplantae</taxon>
        <taxon>Streptophyta</taxon>
        <taxon>Embryophyta</taxon>
        <taxon>Tracheophyta</taxon>
        <taxon>Spermatophyta</taxon>
        <taxon>Pinopsida</taxon>
        <taxon>Pinidae</taxon>
        <taxon>Conifers II</taxon>
        <taxon>Cupressales</taxon>
        <taxon>Taxaceae</taxon>
        <taxon>Taxus</taxon>
    </lineage>
</organism>
<dbReference type="EMBL" id="JAHRHJ020000008">
    <property type="protein sequence ID" value="KAH9307183.1"/>
    <property type="molecule type" value="Genomic_DNA"/>
</dbReference>
<evidence type="ECO:0000313" key="1">
    <source>
        <dbReference type="EMBL" id="KAH9307183.1"/>
    </source>
</evidence>
<feature type="non-terminal residue" evidence="1">
    <location>
        <position position="90"/>
    </location>
</feature>
<proteinExistence type="predicted"/>
<comment type="caution">
    <text evidence="1">The sequence shown here is derived from an EMBL/GenBank/DDBJ whole genome shotgun (WGS) entry which is preliminary data.</text>
</comment>
<feature type="non-terminal residue" evidence="1">
    <location>
        <position position="1"/>
    </location>
</feature>
<accession>A0AA38FQ36</accession>
<reference evidence="1 2" key="1">
    <citation type="journal article" date="2021" name="Nat. Plants">
        <title>The Taxus genome provides insights into paclitaxel biosynthesis.</title>
        <authorList>
            <person name="Xiong X."/>
            <person name="Gou J."/>
            <person name="Liao Q."/>
            <person name="Li Y."/>
            <person name="Zhou Q."/>
            <person name="Bi G."/>
            <person name="Li C."/>
            <person name="Du R."/>
            <person name="Wang X."/>
            <person name="Sun T."/>
            <person name="Guo L."/>
            <person name="Liang H."/>
            <person name="Lu P."/>
            <person name="Wu Y."/>
            <person name="Zhang Z."/>
            <person name="Ro D.K."/>
            <person name="Shang Y."/>
            <person name="Huang S."/>
            <person name="Yan J."/>
        </authorList>
    </citation>
    <scope>NUCLEOTIDE SEQUENCE [LARGE SCALE GENOMIC DNA]</scope>
    <source>
        <strain evidence="1">Ta-2019</strain>
    </source>
</reference>
<protein>
    <submittedName>
        <fullName evidence="1">Uncharacterized protein</fullName>
    </submittedName>
</protein>
<evidence type="ECO:0000313" key="2">
    <source>
        <dbReference type="Proteomes" id="UP000824469"/>
    </source>
</evidence>
<dbReference type="AlphaFoldDB" id="A0AA38FQ36"/>
<name>A0AA38FQ36_TAXCH</name>
<gene>
    <name evidence="1" type="ORF">KI387_044398</name>
</gene>
<dbReference type="Proteomes" id="UP000824469">
    <property type="component" value="Unassembled WGS sequence"/>
</dbReference>
<keyword evidence="2" id="KW-1185">Reference proteome</keyword>